<comment type="caution">
    <text evidence="9">The sequence shown here is derived from an EMBL/GenBank/DDBJ whole genome shotgun (WGS) entry which is preliminary data.</text>
</comment>
<evidence type="ECO:0000256" key="1">
    <source>
        <dbReference type="ARBA" id="ARBA00004680"/>
    </source>
</evidence>
<dbReference type="InterPro" id="IPR022896">
    <property type="entry name" value="TrioseP_Isoase_bac/euk"/>
</dbReference>
<dbReference type="GO" id="GO:0019563">
    <property type="term" value="P:glycerol catabolic process"/>
    <property type="evidence" value="ECO:0007669"/>
    <property type="project" value="TreeGrafter"/>
</dbReference>
<reference evidence="9" key="1">
    <citation type="submission" date="2021-09" db="EMBL/GenBank/DDBJ databases">
        <authorList>
            <consortium name="AG Swart"/>
            <person name="Singh M."/>
            <person name="Singh A."/>
            <person name="Seah K."/>
            <person name="Emmerich C."/>
        </authorList>
    </citation>
    <scope>NUCLEOTIDE SEQUENCE</scope>
    <source>
        <strain evidence="9">ATCC30299</strain>
    </source>
</reference>
<dbReference type="GO" id="GO:0046166">
    <property type="term" value="P:glyceraldehyde-3-phosphate biosynthetic process"/>
    <property type="evidence" value="ECO:0007669"/>
    <property type="project" value="TreeGrafter"/>
</dbReference>
<dbReference type="PROSITE" id="PS00171">
    <property type="entry name" value="TIM_1"/>
    <property type="match status" value="1"/>
</dbReference>
<comment type="pathway">
    <text evidence="2 8">Carbohydrate biosynthesis; gluconeogenesis.</text>
</comment>
<name>A0AAU9K836_9CILI</name>
<dbReference type="FunFam" id="3.20.20.70:FF:000020">
    <property type="entry name" value="Triosephosphate isomerase"/>
    <property type="match status" value="1"/>
</dbReference>
<evidence type="ECO:0000313" key="9">
    <source>
        <dbReference type="EMBL" id="CAG9333295.1"/>
    </source>
</evidence>
<dbReference type="PANTHER" id="PTHR21139:SF2">
    <property type="entry name" value="TRIOSEPHOSPHATE ISOMERASE"/>
    <property type="match status" value="1"/>
</dbReference>
<keyword evidence="7 8" id="KW-0413">Isomerase</keyword>
<dbReference type="InterPro" id="IPR020861">
    <property type="entry name" value="Triosephosphate_isomerase_AS"/>
</dbReference>
<evidence type="ECO:0000256" key="8">
    <source>
        <dbReference type="RuleBase" id="RU363013"/>
    </source>
</evidence>
<evidence type="ECO:0000256" key="2">
    <source>
        <dbReference type="ARBA" id="ARBA00004742"/>
    </source>
</evidence>
<dbReference type="Proteomes" id="UP001162131">
    <property type="component" value="Unassembled WGS sequence"/>
</dbReference>
<dbReference type="GO" id="GO:0004807">
    <property type="term" value="F:triose-phosphate isomerase activity"/>
    <property type="evidence" value="ECO:0007669"/>
    <property type="project" value="UniProtKB-EC"/>
</dbReference>
<evidence type="ECO:0000313" key="10">
    <source>
        <dbReference type="Proteomes" id="UP001162131"/>
    </source>
</evidence>
<sequence>MQPMRKLIIGANWKSNGTIQSIRSLVQTVLNPAIIDYKNTEVVIAPMYIHLPIVKDILKSDFHLGAQNCSLTGPGAYTGEVAAEHLKDLGIPWVILGHSERRHIYGESDAVIAEKVKRAGALGLKTIICVGENLDERVAGTTTEVVSRQLDAIKYSLSDWNNVVIAYEPVWAIGTGKTATPEQAQEVHGSIRLWIGSNIGRLVANSTRVIYGGSVTDENCKELLVLDDIDGFLVGGASLKPAFKTILEICDNHKPGKTFT</sequence>
<dbReference type="Pfam" id="PF00121">
    <property type="entry name" value="TIM"/>
    <property type="match status" value="1"/>
</dbReference>
<dbReference type="GO" id="GO:0006094">
    <property type="term" value="P:gluconeogenesis"/>
    <property type="evidence" value="ECO:0007669"/>
    <property type="project" value="UniProtKB-KW"/>
</dbReference>
<dbReference type="GO" id="GO:0005829">
    <property type="term" value="C:cytosol"/>
    <property type="evidence" value="ECO:0007669"/>
    <property type="project" value="TreeGrafter"/>
</dbReference>
<dbReference type="InterPro" id="IPR035990">
    <property type="entry name" value="TIM_sf"/>
</dbReference>
<dbReference type="GO" id="GO:0006096">
    <property type="term" value="P:glycolytic process"/>
    <property type="evidence" value="ECO:0007669"/>
    <property type="project" value="UniProtKB-KW"/>
</dbReference>
<dbReference type="Gene3D" id="3.20.20.70">
    <property type="entry name" value="Aldolase class I"/>
    <property type="match status" value="1"/>
</dbReference>
<evidence type="ECO:0000256" key="4">
    <source>
        <dbReference type="ARBA" id="ARBA00011738"/>
    </source>
</evidence>
<dbReference type="AlphaFoldDB" id="A0AAU9K836"/>
<accession>A0AAU9K836</accession>
<proteinExistence type="inferred from homology"/>
<comment type="pathway">
    <text evidence="1 8">Carbohydrate degradation; glycolysis; D-glyceraldehyde 3-phosphate from glycerone phosphate: step 1/1.</text>
</comment>
<dbReference type="PROSITE" id="PS51440">
    <property type="entry name" value="TIM_2"/>
    <property type="match status" value="1"/>
</dbReference>
<comment type="subunit">
    <text evidence="4">Homodimer.</text>
</comment>
<evidence type="ECO:0000256" key="3">
    <source>
        <dbReference type="ARBA" id="ARBA00007422"/>
    </source>
</evidence>
<evidence type="ECO:0000256" key="5">
    <source>
        <dbReference type="ARBA" id="ARBA00022432"/>
    </source>
</evidence>
<dbReference type="NCBIfam" id="TIGR00419">
    <property type="entry name" value="tim"/>
    <property type="match status" value="1"/>
</dbReference>
<keyword evidence="10" id="KW-1185">Reference proteome</keyword>
<dbReference type="HAMAP" id="MF_00147_B">
    <property type="entry name" value="TIM_B"/>
    <property type="match status" value="1"/>
</dbReference>
<dbReference type="CDD" id="cd00311">
    <property type="entry name" value="TIM"/>
    <property type="match status" value="1"/>
</dbReference>
<comment type="similarity">
    <text evidence="3 8">Belongs to the triosephosphate isomerase family.</text>
</comment>
<evidence type="ECO:0000256" key="7">
    <source>
        <dbReference type="ARBA" id="ARBA00023235"/>
    </source>
</evidence>
<dbReference type="InterPro" id="IPR000652">
    <property type="entry name" value="Triosephosphate_isomerase"/>
</dbReference>
<keyword evidence="5 8" id="KW-0312">Gluconeogenesis</keyword>
<dbReference type="SUPFAM" id="SSF51351">
    <property type="entry name" value="Triosephosphate isomerase (TIM)"/>
    <property type="match status" value="1"/>
</dbReference>
<gene>
    <name evidence="9" type="ORF">BSTOLATCC_MIC58110</name>
</gene>
<evidence type="ECO:0000256" key="6">
    <source>
        <dbReference type="ARBA" id="ARBA00023152"/>
    </source>
</evidence>
<dbReference type="EMBL" id="CAJZBQ010000056">
    <property type="protein sequence ID" value="CAG9333295.1"/>
    <property type="molecule type" value="Genomic_DNA"/>
</dbReference>
<comment type="catalytic activity">
    <reaction evidence="8">
        <text>D-glyceraldehyde 3-phosphate = dihydroxyacetone phosphate</text>
        <dbReference type="Rhea" id="RHEA:18585"/>
        <dbReference type="ChEBI" id="CHEBI:57642"/>
        <dbReference type="ChEBI" id="CHEBI:59776"/>
        <dbReference type="EC" id="5.3.1.1"/>
    </reaction>
</comment>
<dbReference type="EC" id="5.3.1.1" evidence="8"/>
<dbReference type="InterPro" id="IPR013785">
    <property type="entry name" value="Aldolase_TIM"/>
</dbReference>
<organism evidence="9 10">
    <name type="scientific">Blepharisma stoltei</name>
    <dbReference type="NCBI Taxonomy" id="1481888"/>
    <lineage>
        <taxon>Eukaryota</taxon>
        <taxon>Sar</taxon>
        <taxon>Alveolata</taxon>
        <taxon>Ciliophora</taxon>
        <taxon>Postciliodesmatophora</taxon>
        <taxon>Heterotrichea</taxon>
        <taxon>Heterotrichida</taxon>
        <taxon>Blepharismidae</taxon>
        <taxon>Blepharisma</taxon>
    </lineage>
</organism>
<protein>
    <recommendedName>
        <fullName evidence="8">Triosephosphate isomerase</fullName>
        <ecNumber evidence="8">5.3.1.1</ecNumber>
    </recommendedName>
</protein>
<dbReference type="PANTHER" id="PTHR21139">
    <property type="entry name" value="TRIOSEPHOSPHATE ISOMERASE"/>
    <property type="match status" value="1"/>
</dbReference>
<keyword evidence="6 8" id="KW-0324">Glycolysis</keyword>